<reference evidence="1" key="1">
    <citation type="journal article" date="2021" name="New Phytol.">
        <title>Evolutionary innovations through gain and loss of genes in the ectomycorrhizal Boletales.</title>
        <authorList>
            <person name="Wu G."/>
            <person name="Miyauchi S."/>
            <person name="Morin E."/>
            <person name="Kuo A."/>
            <person name="Drula E."/>
            <person name="Varga T."/>
            <person name="Kohler A."/>
            <person name="Feng B."/>
            <person name="Cao Y."/>
            <person name="Lipzen A."/>
            <person name="Daum C."/>
            <person name="Hundley H."/>
            <person name="Pangilinan J."/>
            <person name="Johnson J."/>
            <person name="Barry K."/>
            <person name="LaButti K."/>
            <person name="Ng V."/>
            <person name="Ahrendt S."/>
            <person name="Min B."/>
            <person name="Choi I.G."/>
            <person name="Park H."/>
            <person name="Plett J.M."/>
            <person name="Magnuson J."/>
            <person name="Spatafora J.W."/>
            <person name="Nagy L.G."/>
            <person name="Henrissat B."/>
            <person name="Grigoriev I.V."/>
            <person name="Yang Z.L."/>
            <person name="Xu J."/>
            <person name="Martin F.M."/>
        </authorList>
    </citation>
    <scope>NUCLEOTIDE SEQUENCE</scope>
    <source>
        <strain evidence="1">KUC20120723A-06</strain>
    </source>
</reference>
<evidence type="ECO:0000313" key="1">
    <source>
        <dbReference type="EMBL" id="KAH7916988.1"/>
    </source>
</evidence>
<feature type="non-terminal residue" evidence="1">
    <location>
        <position position="1"/>
    </location>
</feature>
<protein>
    <submittedName>
        <fullName evidence="1">Uncharacterized protein</fullName>
    </submittedName>
</protein>
<dbReference type="Proteomes" id="UP000790709">
    <property type="component" value="Unassembled WGS sequence"/>
</dbReference>
<gene>
    <name evidence="1" type="ORF">BV22DRAFT_1052770</name>
</gene>
<keyword evidence="2" id="KW-1185">Reference proteome</keyword>
<organism evidence="1 2">
    <name type="scientific">Leucogyrophana mollusca</name>
    <dbReference type="NCBI Taxonomy" id="85980"/>
    <lineage>
        <taxon>Eukaryota</taxon>
        <taxon>Fungi</taxon>
        <taxon>Dikarya</taxon>
        <taxon>Basidiomycota</taxon>
        <taxon>Agaricomycotina</taxon>
        <taxon>Agaricomycetes</taxon>
        <taxon>Agaricomycetidae</taxon>
        <taxon>Boletales</taxon>
        <taxon>Boletales incertae sedis</taxon>
        <taxon>Leucogyrophana</taxon>
    </lineage>
</organism>
<sequence>TQLRSEGQVQGEEAHTEDGEDNGYVQEGEGQFDHDENSQRDGGNSGADGFVHNDGSQFDDNDDEEVQAPPSTQPRRSTQPRQSTPPRRSTQPRPKQSRQSKQPQRSAQLRQSRRPRTDLNIKATQLQHFPHPWKDVLERAKQFSHCDAASINGFPARDEFIDERSQEYILEAIAEREAKGIVLPGGFWPECQVEMGILLWDDLGNWRSSMKKKARTYVAERYDWDPSDDPDANKAIALQLLADGGNFLKGGVDEDGHSNNLASPALSGLVVDFFYTGPTSVGVLFPHIFNEETPRPAVALAGTALKAAIDEYVQTGVRTEVKFRFEPYSHVYHAILGLMAKCDTSPLHREKTKDLRKDWAARGSATTARLGTYLTPTEFDVNLD</sequence>
<comment type="caution">
    <text evidence="1">The sequence shown here is derived from an EMBL/GenBank/DDBJ whole genome shotgun (WGS) entry which is preliminary data.</text>
</comment>
<name>A0ACB8AVC3_9AGAM</name>
<dbReference type="EMBL" id="MU267378">
    <property type="protein sequence ID" value="KAH7916988.1"/>
    <property type="molecule type" value="Genomic_DNA"/>
</dbReference>
<accession>A0ACB8AVC3</accession>
<evidence type="ECO:0000313" key="2">
    <source>
        <dbReference type="Proteomes" id="UP000790709"/>
    </source>
</evidence>
<proteinExistence type="predicted"/>